<evidence type="ECO:0000313" key="3">
    <source>
        <dbReference type="Proteomes" id="UP000292424"/>
    </source>
</evidence>
<gene>
    <name evidence="2" type="ORF">E0W69_005390</name>
</gene>
<proteinExistence type="predicted"/>
<dbReference type="EMBL" id="CP044016">
    <property type="protein sequence ID" value="QES88120.1"/>
    <property type="molecule type" value="Genomic_DNA"/>
</dbReference>
<keyword evidence="2" id="KW-0489">Methyltransferase</keyword>
<evidence type="ECO:0000313" key="2">
    <source>
        <dbReference type="EMBL" id="QES88120.1"/>
    </source>
</evidence>
<dbReference type="AlphaFoldDB" id="A0A5P2G2U6"/>
<dbReference type="Gene3D" id="2.60.120.200">
    <property type="match status" value="1"/>
</dbReference>
<dbReference type="Pfam" id="PF19763">
    <property type="entry name" value="DUF6250"/>
    <property type="match status" value="1"/>
</dbReference>
<feature type="domain" description="DUF6250" evidence="1">
    <location>
        <begin position="56"/>
        <end position="212"/>
    </location>
</feature>
<sequence length="217" mass="25808">MKKVMSGIILFSFLFLVKINGQKIETNLLNQEYWKIEAEFPDSTFFNWNNKKVKMDSKGGVTLWLNQKLKGHYIIEYDRKINLTDSYFPRISDINQFWNAQLSNDYSFNTNGRFSNYDNFQMMYFGFGGNSNKTTRFRYYNGQGERVLLKEYLDKQHLINSTKIYHIKTEVNKNQTSVWINNVLYFQDSSTKLNSGYFGLRMTWSSQTISNFKITKF</sequence>
<dbReference type="InterPro" id="IPR046217">
    <property type="entry name" value="DUF6250"/>
</dbReference>
<organism evidence="2 3">
    <name type="scientific">Rhizosphaericola mali</name>
    <dbReference type="NCBI Taxonomy" id="2545455"/>
    <lineage>
        <taxon>Bacteria</taxon>
        <taxon>Pseudomonadati</taxon>
        <taxon>Bacteroidota</taxon>
        <taxon>Chitinophagia</taxon>
        <taxon>Chitinophagales</taxon>
        <taxon>Chitinophagaceae</taxon>
        <taxon>Rhizosphaericola</taxon>
    </lineage>
</organism>
<dbReference type="GO" id="GO:0008168">
    <property type="term" value="F:methyltransferase activity"/>
    <property type="evidence" value="ECO:0007669"/>
    <property type="project" value="UniProtKB-KW"/>
</dbReference>
<dbReference type="OrthoDB" id="262615at2"/>
<keyword evidence="2" id="KW-0808">Transferase</keyword>
<dbReference type="KEGG" id="arac:E0W69_005390"/>
<dbReference type="GO" id="GO:0032259">
    <property type="term" value="P:methylation"/>
    <property type="evidence" value="ECO:0007669"/>
    <property type="project" value="UniProtKB-KW"/>
</dbReference>
<evidence type="ECO:0000259" key="1">
    <source>
        <dbReference type="Pfam" id="PF19763"/>
    </source>
</evidence>
<name>A0A5P2G2U6_9BACT</name>
<accession>A0A5P2G2U6</accession>
<dbReference type="RefSeq" id="WP_131329007.1">
    <property type="nucleotide sequence ID" value="NZ_CP044016.1"/>
</dbReference>
<dbReference type="Proteomes" id="UP000292424">
    <property type="component" value="Chromosome"/>
</dbReference>
<keyword evidence="3" id="KW-1185">Reference proteome</keyword>
<reference evidence="2 3" key="1">
    <citation type="submission" date="2019-09" db="EMBL/GenBank/DDBJ databases">
        <title>Complete genome sequence of Arachidicoccus sp. B3-10 isolated from apple orchard soil.</title>
        <authorList>
            <person name="Kim H.S."/>
            <person name="Han K.-I."/>
            <person name="Suh M.K."/>
            <person name="Lee K.C."/>
            <person name="Eom M.K."/>
            <person name="Kim J.-S."/>
            <person name="Kang S.W."/>
            <person name="Sin Y."/>
            <person name="Lee J.-S."/>
        </authorList>
    </citation>
    <scope>NUCLEOTIDE SEQUENCE [LARGE SCALE GENOMIC DNA]</scope>
    <source>
        <strain evidence="2 3">B3-10</strain>
    </source>
</reference>
<protein>
    <submittedName>
        <fullName evidence="2">Methyltransferase</fullName>
    </submittedName>
</protein>